<dbReference type="EMBL" id="CAHIKZ030003432">
    <property type="protein sequence ID" value="CAE1300278.1"/>
    <property type="molecule type" value="Genomic_DNA"/>
</dbReference>
<evidence type="ECO:0000313" key="2">
    <source>
        <dbReference type="EMBL" id="CAE1300278.1"/>
    </source>
</evidence>
<dbReference type="Proteomes" id="UP000597762">
    <property type="component" value="Unassembled WGS sequence"/>
</dbReference>
<name>A0A812DIP6_ACAPH</name>
<keyword evidence="1" id="KW-0812">Transmembrane</keyword>
<evidence type="ECO:0000313" key="3">
    <source>
        <dbReference type="Proteomes" id="UP000597762"/>
    </source>
</evidence>
<reference evidence="2" key="1">
    <citation type="submission" date="2021-01" db="EMBL/GenBank/DDBJ databases">
        <authorList>
            <person name="Li R."/>
            <person name="Bekaert M."/>
        </authorList>
    </citation>
    <scope>NUCLEOTIDE SEQUENCE</scope>
    <source>
        <strain evidence="2">Farmed</strain>
    </source>
</reference>
<gene>
    <name evidence="2" type="ORF">SPHA_53793</name>
</gene>
<feature type="transmembrane region" description="Helical" evidence="1">
    <location>
        <begin position="20"/>
        <end position="42"/>
    </location>
</feature>
<feature type="transmembrane region" description="Helical" evidence="1">
    <location>
        <begin position="85"/>
        <end position="107"/>
    </location>
</feature>
<keyword evidence="1" id="KW-0472">Membrane</keyword>
<proteinExistence type="predicted"/>
<protein>
    <submittedName>
        <fullName evidence="2">Uncharacterized protein</fullName>
    </submittedName>
</protein>
<keyword evidence="3" id="KW-1185">Reference proteome</keyword>
<comment type="caution">
    <text evidence="2">The sequence shown here is derived from an EMBL/GenBank/DDBJ whole genome shotgun (WGS) entry which is preliminary data.</text>
</comment>
<keyword evidence="1" id="KW-1133">Transmembrane helix</keyword>
<feature type="transmembrane region" description="Helical" evidence="1">
    <location>
        <begin position="54"/>
        <end position="73"/>
    </location>
</feature>
<evidence type="ECO:0000256" key="1">
    <source>
        <dbReference type="SAM" id="Phobius"/>
    </source>
</evidence>
<dbReference type="AlphaFoldDB" id="A0A812DIP6"/>
<accession>A0A812DIP6</accession>
<sequence length="208" mass="23676">MNVLKTCVDVSIYPHLYPSLSLPIHSSIYLFIYLSIYLFIYLSQSVHINQFISVCFYLSIYLSIYLSQSGHYLSIPTALLLSGPFFLSFFLPSFLPSFISIYLSIYLSHILTVTHRNAYNFGTYNSVSTPSQQCNNELTYGCEWSSRKVITPEAVFFSFFFILATRLETYHPRPLHFSSCLHRPISVCPCISPDASLSGLAPRPLFGD</sequence>
<organism evidence="2 3">
    <name type="scientific">Acanthosepion pharaonis</name>
    <name type="common">Pharaoh cuttlefish</name>
    <name type="synonym">Sepia pharaonis</name>
    <dbReference type="NCBI Taxonomy" id="158019"/>
    <lineage>
        <taxon>Eukaryota</taxon>
        <taxon>Metazoa</taxon>
        <taxon>Spiralia</taxon>
        <taxon>Lophotrochozoa</taxon>
        <taxon>Mollusca</taxon>
        <taxon>Cephalopoda</taxon>
        <taxon>Coleoidea</taxon>
        <taxon>Decapodiformes</taxon>
        <taxon>Sepiida</taxon>
        <taxon>Sepiina</taxon>
        <taxon>Sepiidae</taxon>
        <taxon>Acanthosepion</taxon>
    </lineage>
</organism>